<evidence type="ECO:0000256" key="1">
    <source>
        <dbReference type="SAM" id="SignalP"/>
    </source>
</evidence>
<dbReference type="EMBL" id="JAAAWO010000007">
    <property type="protein sequence ID" value="NDW16118.1"/>
    <property type="molecule type" value="Genomic_DNA"/>
</dbReference>
<keyword evidence="4" id="KW-1185">Reference proteome</keyword>
<evidence type="ECO:0000313" key="3">
    <source>
        <dbReference type="EMBL" id="NDW16118.1"/>
    </source>
</evidence>
<organism evidence="3 4">
    <name type="scientific">Alteromonas genovensis</name>
    <dbReference type="NCBI Taxonomy" id="471225"/>
    <lineage>
        <taxon>Bacteria</taxon>
        <taxon>Pseudomonadati</taxon>
        <taxon>Pseudomonadota</taxon>
        <taxon>Gammaproteobacteria</taxon>
        <taxon>Alteromonadales</taxon>
        <taxon>Alteromonadaceae</taxon>
        <taxon>Alteromonas/Salinimonas group</taxon>
        <taxon>Alteromonas</taxon>
    </lineage>
</organism>
<feature type="domain" description="FlgO" evidence="2">
    <location>
        <begin position="59"/>
        <end position="191"/>
    </location>
</feature>
<accession>A0A6N9TN95</accession>
<reference evidence="3 4" key="1">
    <citation type="submission" date="2020-01" db="EMBL/GenBank/DDBJ databases">
        <title>Genomes of bacteria type strains.</title>
        <authorList>
            <person name="Chen J."/>
            <person name="Zhu S."/>
            <person name="Yang J."/>
        </authorList>
    </citation>
    <scope>NUCLEOTIDE SEQUENCE [LARGE SCALE GENOMIC DNA]</scope>
    <source>
        <strain evidence="3 4">LMG 24078</strain>
    </source>
</reference>
<evidence type="ECO:0000313" key="4">
    <source>
        <dbReference type="Proteomes" id="UP000471381"/>
    </source>
</evidence>
<feature type="chain" id="PRO_5026980629" description="FlgO domain-containing protein" evidence="1">
    <location>
        <begin position="27"/>
        <end position="213"/>
    </location>
</feature>
<sequence length="213" mass="23777">MFKPLNIKACKSAALVVAMGAALATAVTGCSSSSNDNAQRIQSDPSISALGNVEYYTYMLANELFSDVRTPRQSRYAVVGFVPVDTMKYNAEHQHPLMLLGHQLEQGMMTEATKRGFSTQEFKLSNDIIVSEESDRILTRDIEKLSGIERVDFYITGTMVYQESGAMVNARVIDARNKDVVAAATRFFPAEIFWQKEQVTTRNGKLYRIEGVR</sequence>
<feature type="signal peptide" evidence="1">
    <location>
        <begin position="1"/>
        <end position="26"/>
    </location>
</feature>
<dbReference type="InterPro" id="IPR041215">
    <property type="entry name" value="FlgO_dom"/>
</dbReference>
<dbReference type="Pfam" id="PF17680">
    <property type="entry name" value="FlgO"/>
    <property type="match status" value="1"/>
</dbReference>
<dbReference type="PROSITE" id="PS51257">
    <property type="entry name" value="PROKAR_LIPOPROTEIN"/>
    <property type="match status" value="1"/>
</dbReference>
<dbReference type="Proteomes" id="UP000471381">
    <property type="component" value="Unassembled WGS sequence"/>
</dbReference>
<protein>
    <recommendedName>
        <fullName evidence="2">FlgO domain-containing protein</fullName>
    </recommendedName>
</protein>
<evidence type="ECO:0000259" key="2">
    <source>
        <dbReference type="Pfam" id="PF17680"/>
    </source>
</evidence>
<proteinExistence type="predicted"/>
<keyword evidence="1" id="KW-0732">Signal</keyword>
<gene>
    <name evidence="3" type="ORF">GTQ48_11365</name>
</gene>
<name>A0A6N9TN95_9ALTE</name>
<comment type="caution">
    <text evidence="3">The sequence shown here is derived from an EMBL/GenBank/DDBJ whole genome shotgun (WGS) entry which is preliminary data.</text>
</comment>
<dbReference type="AlphaFoldDB" id="A0A6N9TN95"/>